<reference evidence="2" key="1">
    <citation type="journal article" date="2014" name="Int. J. Syst. Evol. Microbiol.">
        <title>Complete genome sequence of Corynebacterium casei LMG S-19264T (=DSM 44701T), isolated from a smear-ripened cheese.</title>
        <authorList>
            <consortium name="US DOE Joint Genome Institute (JGI-PGF)"/>
            <person name="Walter F."/>
            <person name="Albersmeier A."/>
            <person name="Kalinowski J."/>
            <person name="Ruckert C."/>
        </authorList>
    </citation>
    <scope>NUCLEOTIDE SEQUENCE</scope>
    <source>
        <strain evidence="2">CGMCC 1.12426</strain>
    </source>
</reference>
<reference evidence="2" key="2">
    <citation type="submission" date="2020-09" db="EMBL/GenBank/DDBJ databases">
        <authorList>
            <person name="Sun Q."/>
            <person name="Zhou Y."/>
        </authorList>
    </citation>
    <scope>NUCLEOTIDE SEQUENCE</scope>
    <source>
        <strain evidence="2">CGMCC 1.12426</strain>
    </source>
</reference>
<dbReference type="Gene3D" id="3.40.50.10090">
    <property type="match status" value="2"/>
</dbReference>
<dbReference type="EMBL" id="BMFA01000002">
    <property type="protein sequence ID" value="GGB37785.1"/>
    <property type="molecule type" value="Genomic_DNA"/>
</dbReference>
<gene>
    <name evidence="2" type="ORF">GCM10011316_07320</name>
</gene>
<proteinExistence type="predicted"/>
<organism evidence="2 3">
    <name type="scientific">Roseibium aquae</name>
    <dbReference type="NCBI Taxonomy" id="1323746"/>
    <lineage>
        <taxon>Bacteria</taxon>
        <taxon>Pseudomonadati</taxon>
        <taxon>Pseudomonadota</taxon>
        <taxon>Alphaproteobacteria</taxon>
        <taxon>Hyphomicrobiales</taxon>
        <taxon>Stappiaceae</taxon>
        <taxon>Roseibium</taxon>
    </lineage>
</organism>
<dbReference type="InterPro" id="IPR003754">
    <property type="entry name" value="4pyrrol_synth_uPrphyn_synth"/>
</dbReference>
<protein>
    <recommendedName>
        <fullName evidence="1">Tetrapyrrole biosynthesis uroporphyrinogen III synthase domain-containing protein</fullName>
    </recommendedName>
</protein>
<dbReference type="GO" id="GO:0033014">
    <property type="term" value="P:tetrapyrrole biosynthetic process"/>
    <property type="evidence" value="ECO:0007669"/>
    <property type="project" value="InterPro"/>
</dbReference>
<evidence type="ECO:0000259" key="1">
    <source>
        <dbReference type="Pfam" id="PF02602"/>
    </source>
</evidence>
<dbReference type="CDD" id="cd06578">
    <property type="entry name" value="HemD"/>
    <property type="match status" value="1"/>
</dbReference>
<name>A0A916WXN4_9HYPH</name>
<dbReference type="InterPro" id="IPR036108">
    <property type="entry name" value="4pyrrol_syn_uPrphyn_synt_sf"/>
</dbReference>
<keyword evidence="3" id="KW-1185">Reference proteome</keyword>
<dbReference type="Proteomes" id="UP000605148">
    <property type="component" value="Unassembled WGS sequence"/>
</dbReference>
<evidence type="ECO:0000313" key="3">
    <source>
        <dbReference type="Proteomes" id="UP000605148"/>
    </source>
</evidence>
<dbReference type="SUPFAM" id="SSF69618">
    <property type="entry name" value="HemD-like"/>
    <property type="match status" value="1"/>
</dbReference>
<sequence>MPLLEQTVTIPDRLDLQAISALAVTSARIAPILAGHNQFPALRTLSVYAVGDRTANALRQAGWPHVISAAGAVDDLVDLIAGRHRDGSILYVAAGDRAGDLEKALSDRDIECHVCEAYRMIKLTRLDDAIEKRLQMGAYAGILVFSRRTAEAFADIVRSFKWRTRASNLPVYAISSQAGEPLRGMANLEVADEPTEDAVLRAALSIP</sequence>
<comment type="caution">
    <text evidence="2">The sequence shown here is derived from an EMBL/GenBank/DDBJ whole genome shotgun (WGS) entry which is preliminary data.</text>
</comment>
<dbReference type="Pfam" id="PF02602">
    <property type="entry name" value="HEM4"/>
    <property type="match status" value="1"/>
</dbReference>
<feature type="domain" description="Tetrapyrrole biosynthesis uroporphyrinogen III synthase" evidence="1">
    <location>
        <begin position="12"/>
        <end position="199"/>
    </location>
</feature>
<evidence type="ECO:0000313" key="2">
    <source>
        <dbReference type="EMBL" id="GGB37785.1"/>
    </source>
</evidence>
<accession>A0A916WXN4</accession>
<dbReference type="AlphaFoldDB" id="A0A916WXN4"/>
<dbReference type="GO" id="GO:0004852">
    <property type="term" value="F:uroporphyrinogen-III synthase activity"/>
    <property type="evidence" value="ECO:0007669"/>
    <property type="project" value="InterPro"/>
</dbReference>
<dbReference type="OrthoDB" id="7163809at2"/>